<organism evidence="1">
    <name type="scientific">marine sediment metagenome</name>
    <dbReference type="NCBI Taxonomy" id="412755"/>
    <lineage>
        <taxon>unclassified sequences</taxon>
        <taxon>metagenomes</taxon>
        <taxon>ecological metagenomes</taxon>
    </lineage>
</organism>
<feature type="non-terminal residue" evidence="1">
    <location>
        <position position="1"/>
    </location>
</feature>
<name>X1RTN9_9ZZZZ</name>
<accession>X1RTN9</accession>
<proteinExistence type="predicted"/>
<dbReference type="EMBL" id="BARW01012434">
    <property type="protein sequence ID" value="GAI84107.1"/>
    <property type="molecule type" value="Genomic_DNA"/>
</dbReference>
<evidence type="ECO:0000313" key="1">
    <source>
        <dbReference type="EMBL" id="GAI84107.1"/>
    </source>
</evidence>
<comment type="caution">
    <text evidence="1">The sequence shown here is derived from an EMBL/GenBank/DDBJ whole genome shotgun (WGS) entry which is preliminary data.</text>
</comment>
<sequence>RNDGEGDWRGALVFRISYCVFGTDPPTPFGVGGLNMVVVRVISG</sequence>
<reference evidence="1" key="1">
    <citation type="journal article" date="2014" name="Front. Microbiol.">
        <title>High frequency of phylogenetically diverse reductive dehalogenase-homologous genes in deep subseafloor sedimentary metagenomes.</title>
        <authorList>
            <person name="Kawai M."/>
            <person name="Futagami T."/>
            <person name="Toyoda A."/>
            <person name="Takaki Y."/>
            <person name="Nishi S."/>
            <person name="Hori S."/>
            <person name="Arai W."/>
            <person name="Tsubouchi T."/>
            <person name="Morono Y."/>
            <person name="Uchiyama I."/>
            <person name="Ito T."/>
            <person name="Fujiyama A."/>
            <person name="Inagaki F."/>
            <person name="Takami H."/>
        </authorList>
    </citation>
    <scope>NUCLEOTIDE SEQUENCE</scope>
    <source>
        <strain evidence="1">Expedition CK06-06</strain>
    </source>
</reference>
<gene>
    <name evidence="1" type="ORF">S12H4_23417</name>
</gene>
<protein>
    <submittedName>
        <fullName evidence="1">Uncharacterized protein</fullName>
    </submittedName>
</protein>
<dbReference type="AlphaFoldDB" id="X1RTN9"/>